<dbReference type="Proteomes" id="UP000295497">
    <property type="component" value="Chromosome"/>
</dbReference>
<name>A0A4P2QFM8_SORCE</name>
<dbReference type="SUPFAM" id="SSF53300">
    <property type="entry name" value="vWA-like"/>
    <property type="match status" value="1"/>
</dbReference>
<evidence type="ECO:0000259" key="2">
    <source>
        <dbReference type="Pfam" id="PF01882"/>
    </source>
</evidence>
<dbReference type="RefSeq" id="WP_237244990.1">
    <property type="nucleotide sequence ID" value="NZ_CP012672.1"/>
</dbReference>
<evidence type="ECO:0000313" key="4">
    <source>
        <dbReference type="Proteomes" id="UP000295497"/>
    </source>
</evidence>
<gene>
    <name evidence="3" type="ORF">SOCE836_007380</name>
</gene>
<evidence type="ECO:0000313" key="3">
    <source>
        <dbReference type="EMBL" id="AUX28657.1"/>
    </source>
</evidence>
<dbReference type="InterPro" id="IPR036465">
    <property type="entry name" value="vWFA_dom_sf"/>
</dbReference>
<dbReference type="PANTHER" id="PTHR33608:SF7">
    <property type="entry name" value="DUF58 DOMAIN-CONTAINING PROTEIN"/>
    <property type="match status" value="1"/>
</dbReference>
<proteinExistence type="predicted"/>
<accession>A0A4P2QFM8</accession>
<protein>
    <recommendedName>
        <fullName evidence="2">DUF58 domain-containing protein</fullName>
    </recommendedName>
</protein>
<feature type="region of interest" description="Disordered" evidence="1">
    <location>
        <begin position="13"/>
        <end position="35"/>
    </location>
</feature>
<evidence type="ECO:0000256" key="1">
    <source>
        <dbReference type="SAM" id="MobiDB-lite"/>
    </source>
</evidence>
<feature type="domain" description="DUF58" evidence="2">
    <location>
        <begin position="109"/>
        <end position="312"/>
    </location>
</feature>
<dbReference type="Pfam" id="PF01882">
    <property type="entry name" value="DUF58"/>
    <property type="match status" value="1"/>
</dbReference>
<organism evidence="3 4">
    <name type="scientific">Sorangium cellulosum</name>
    <name type="common">Polyangium cellulosum</name>
    <dbReference type="NCBI Taxonomy" id="56"/>
    <lineage>
        <taxon>Bacteria</taxon>
        <taxon>Pseudomonadati</taxon>
        <taxon>Myxococcota</taxon>
        <taxon>Polyangia</taxon>
        <taxon>Polyangiales</taxon>
        <taxon>Polyangiaceae</taxon>
        <taxon>Sorangium</taxon>
    </lineage>
</organism>
<dbReference type="Gene3D" id="3.40.50.410">
    <property type="entry name" value="von Willebrand factor, type A domain"/>
    <property type="match status" value="1"/>
</dbReference>
<sequence length="354" mass="37123">MARCPRVALCLGAAGQPHAGPRPPPLSPRGRPFLRDAAGPFAGAEVYSSPMLPSSSSGSGSGPGPAPLLGASFVRELEVLQRRLEIRARSGGAGEHLARRRGGSAEFKEHRAYAPGDDLRRIDWAAYARTGEPVLKLFRAEEDVIARLVCDASASLDFGEPTKLDAARRLAAAVGYMSLARSERAQLFVAGDGIAREHAPVRGRAGLAALLRALDGVKAAGGTHLARAIDAVVRRSARPGLLCVVSDFFDPGPVTAALGRAAQAGHDVALLQVVAAEELAPSFEGDLTLEDAETGTLVDVTMDAAALAAYAARFAGLCEALRGWARRHGATYVRARSDEPLEGAVRRFVARSVD</sequence>
<dbReference type="PANTHER" id="PTHR33608">
    <property type="entry name" value="BLL2464 PROTEIN"/>
    <property type="match status" value="1"/>
</dbReference>
<dbReference type="AlphaFoldDB" id="A0A4P2QFM8"/>
<dbReference type="EMBL" id="CP012672">
    <property type="protein sequence ID" value="AUX28657.1"/>
    <property type="molecule type" value="Genomic_DNA"/>
</dbReference>
<dbReference type="InterPro" id="IPR002881">
    <property type="entry name" value="DUF58"/>
</dbReference>
<reference evidence="3 4" key="1">
    <citation type="submission" date="2015-09" db="EMBL/GenBank/DDBJ databases">
        <title>Sorangium comparison.</title>
        <authorList>
            <person name="Zaburannyi N."/>
            <person name="Bunk B."/>
            <person name="Overmann J."/>
            <person name="Mueller R."/>
        </authorList>
    </citation>
    <scope>NUCLEOTIDE SEQUENCE [LARGE SCALE GENOMIC DNA]</scope>
    <source>
        <strain evidence="3 4">So ce836</strain>
    </source>
</reference>